<evidence type="ECO:0000313" key="1">
    <source>
        <dbReference type="EMBL" id="CAD7405617.1"/>
    </source>
</evidence>
<name>A0A7R9D1Y4_TIMCR</name>
<accession>A0A7R9D1Y4</accession>
<protein>
    <submittedName>
        <fullName evidence="1">Uncharacterized protein</fullName>
    </submittedName>
</protein>
<dbReference type="EMBL" id="OC319502">
    <property type="protein sequence ID" value="CAD7405617.1"/>
    <property type="molecule type" value="Genomic_DNA"/>
</dbReference>
<reference evidence="1" key="1">
    <citation type="submission" date="2020-11" db="EMBL/GenBank/DDBJ databases">
        <authorList>
            <person name="Tran Van P."/>
        </authorList>
    </citation>
    <scope>NUCLEOTIDE SEQUENCE</scope>
</reference>
<gene>
    <name evidence="1" type="ORF">TCEB3V08_LOCUS8070</name>
</gene>
<organism evidence="1">
    <name type="scientific">Timema cristinae</name>
    <name type="common">Walking stick</name>
    <dbReference type="NCBI Taxonomy" id="61476"/>
    <lineage>
        <taxon>Eukaryota</taxon>
        <taxon>Metazoa</taxon>
        <taxon>Ecdysozoa</taxon>
        <taxon>Arthropoda</taxon>
        <taxon>Hexapoda</taxon>
        <taxon>Insecta</taxon>
        <taxon>Pterygota</taxon>
        <taxon>Neoptera</taxon>
        <taxon>Polyneoptera</taxon>
        <taxon>Phasmatodea</taxon>
        <taxon>Timematodea</taxon>
        <taxon>Timematoidea</taxon>
        <taxon>Timematidae</taxon>
        <taxon>Timema</taxon>
    </lineage>
</organism>
<sequence>MVSVELTKVEVLHSGMSRLKITGWSLCKEQASMENCSEKGVQLRNFTESTDRDVQDRIVKGIGTWLADVLSQIYITVINWESLLLQKLFERTTVNISFPQPIYVDFGASPNYGRGGSSPQTPSGTLLFNTNESSQIVSRGSVRKGSKCPFPRDTFKTHCGATKHQSFKETDVEEAAVVLWLLKRKKKRREVQQLGLSTTSKDEKLDDGKWLHYCFGLTYLDPEEVGVAFSDIMRMQPFEERLTKYVDYLTENYINEDKEPPFPPSNRAGKYVDLSVTTNASPMSSLVLTDSSQLTSDSQHLDYNGDPFETRRGERIRRRNALSLYFINRNVRNTFPYQPDCVPVRSSPIRTLLNYSNADGHLVHDADWLRARHVTTASHSDLLLASPLYPPPFPPP</sequence>
<dbReference type="AlphaFoldDB" id="A0A7R9D1Y4"/>
<proteinExistence type="predicted"/>